<name>A0ABN9H8Y0_9NEOB</name>
<keyword evidence="2" id="KW-1185">Reference proteome</keyword>
<accession>A0ABN9H8Y0</accession>
<sequence length="47" mass="5268">MGPPTDPGPSGSAREPEWSVRPWANHSITIVRKCHIWKPFTTVLLTL</sequence>
<dbReference type="EMBL" id="CATNWA010020393">
    <property type="protein sequence ID" value="CAI9618140.1"/>
    <property type="molecule type" value="Genomic_DNA"/>
</dbReference>
<evidence type="ECO:0000313" key="2">
    <source>
        <dbReference type="Proteomes" id="UP001162483"/>
    </source>
</evidence>
<reference evidence="1" key="1">
    <citation type="submission" date="2023-05" db="EMBL/GenBank/DDBJ databases">
        <authorList>
            <person name="Stuckert A."/>
        </authorList>
    </citation>
    <scope>NUCLEOTIDE SEQUENCE</scope>
</reference>
<dbReference type="Proteomes" id="UP001162483">
    <property type="component" value="Unassembled WGS sequence"/>
</dbReference>
<comment type="caution">
    <text evidence="1">The sequence shown here is derived from an EMBL/GenBank/DDBJ whole genome shotgun (WGS) entry which is preliminary data.</text>
</comment>
<evidence type="ECO:0000313" key="1">
    <source>
        <dbReference type="EMBL" id="CAI9618140.1"/>
    </source>
</evidence>
<gene>
    <name evidence="1" type="ORF">SPARVUS_LOCUS15642263</name>
</gene>
<organism evidence="1 2">
    <name type="scientific">Staurois parvus</name>
    <dbReference type="NCBI Taxonomy" id="386267"/>
    <lineage>
        <taxon>Eukaryota</taxon>
        <taxon>Metazoa</taxon>
        <taxon>Chordata</taxon>
        <taxon>Craniata</taxon>
        <taxon>Vertebrata</taxon>
        <taxon>Euteleostomi</taxon>
        <taxon>Amphibia</taxon>
        <taxon>Batrachia</taxon>
        <taxon>Anura</taxon>
        <taxon>Neobatrachia</taxon>
        <taxon>Ranoidea</taxon>
        <taxon>Ranidae</taxon>
        <taxon>Staurois</taxon>
    </lineage>
</organism>
<protein>
    <submittedName>
        <fullName evidence="1">Uncharacterized protein</fullName>
    </submittedName>
</protein>
<proteinExistence type="predicted"/>